<feature type="compositionally biased region" description="Basic and acidic residues" evidence="1">
    <location>
        <begin position="1"/>
        <end position="13"/>
    </location>
</feature>
<feature type="compositionally biased region" description="Basic and acidic residues" evidence="1">
    <location>
        <begin position="42"/>
        <end position="52"/>
    </location>
</feature>
<evidence type="ECO:0000256" key="2">
    <source>
        <dbReference type="SAM" id="Phobius"/>
    </source>
</evidence>
<reference evidence="3 4" key="1">
    <citation type="submission" date="2021-04" db="EMBL/GenBank/DDBJ databases">
        <authorList>
            <person name="Bliznina A."/>
        </authorList>
    </citation>
    <scope>NUCLEOTIDE SEQUENCE [LARGE SCALE GENOMIC DNA]</scope>
</reference>
<keyword evidence="2" id="KW-0472">Membrane</keyword>
<dbReference type="EMBL" id="OU015568">
    <property type="protein sequence ID" value="CAG5083139.1"/>
    <property type="molecule type" value="Genomic_DNA"/>
</dbReference>
<sequence>MNRVHELRQRENRGSQPLAASSPRPGPPFGAPTPLFTGRRPVLMDKNGRDPSLDISSIPMSGERRGRLEAEDVPSVETFSADGIESPTIVQQSTGNVRQYISSLVAKKNKYKRMALEAKKAYEELSALVTEKLPVVDALEAGVNKMHDTVEAIKQRQYVFFTVLSLLAVFIYAVFVEMRAATATTNGSPYV</sequence>
<keyword evidence="2" id="KW-1133">Transmembrane helix</keyword>
<feature type="region of interest" description="Disordered" evidence="1">
    <location>
        <begin position="1"/>
        <end position="69"/>
    </location>
</feature>
<name>A0ABN7RVQ6_OIKDI</name>
<accession>A0ABN7RVQ6</accession>
<gene>
    <name evidence="3" type="ORF">OKIOD_LOCUS1848</name>
</gene>
<feature type="transmembrane region" description="Helical" evidence="2">
    <location>
        <begin position="158"/>
        <end position="175"/>
    </location>
</feature>
<protein>
    <submittedName>
        <fullName evidence="3">Oidioi.mRNA.OKI2018_I69.PAR.g10290.t1.cds</fullName>
    </submittedName>
</protein>
<keyword evidence="4" id="KW-1185">Reference proteome</keyword>
<keyword evidence="2" id="KW-0812">Transmembrane</keyword>
<evidence type="ECO:0000313" key="3">
    <source>
        <dbReference type="EMBL" id="CAG5083139.1"/>
    </source>
</evidence>
<evidence type="ECO:0000313" key="4">
    <source>
        <dbReference type="Proteomes" id="UP001158576"/>
    </source>
</evidence>
<proteinExistence type="predicted"/>
<evidence type="ECO:0000256" key="1">
    <source>
        <dbReference type="SAM" id="MobiDB-lite"/>
    </source>
</evidence>
<dbReference type="Proteomes" id="UP001158576">
    <property type="component" value="Chromosome PAR"/>
</dbReference>
<organism evidence="3 4">
    <name type="scientific">Oikopleura dioica</name>
    <name type="common">Tunicate</name>
    <dbReference type="NCBI Taxonomy" id="34765"/>
    <lineage>
        <taxon>Eukaryota</taxon>
        <taxon>Metazoa</taxon>
        <taxon>Chordata</taxon>
        <taxon>Tunicata</taxon>
        <taxon>Appendicularia</taxon>
        <taxon>Copelata</taxon>
        <taxon>Oikopleuridae</taxon>
        <taxon>Oikopleura</taxon>
    </lineage>
</organism>